<keyword evidence="1" id="KW-0812">Transmembrane</keyword>
<feature type="transmembrane region" description="Helical" evidence="1">
    <location>
        <begin position="28"/>
        <end position="46"/>
    </location>
</feature>
<dbReference type="RefSeq" id="WP_145368064.1">
    <property type="nucleotide sequence ID" value="NZ_CP036275.1"/>
</dbReference>
<keyword evidence="1" id="KW-0472">Membrane</keyword>
<dbReference type="KEGG" id="mri:Mal4_15900"/>
<protein>
    <submittedName>
        <fullName evidence="2">Uncharacterized protein</fullName>
    </submittedName>
</protein>
<gene>
    <name evidence="2" type="ORF">Mal4_15900</name>
</gene>
<proteinExistence type="predicted"/>
<evidence type="ECO:0000256" key="1">
    <source>
        <dbReference type="SAM" id="Phobius"/>
    </source>
</evidence>
<dbReference type="Proteomes" id="UP000320496">
    <property type="component" value="Chromosome"/>
</dbReference>
<dbReference type="EMBL" id="CP036275">
    <property type="protein sequence ID" value="QDU37280.1"/>
    <property type="molecule type" value="Genomic_DNA"/>
</dbReference>
<dbReference type="AlphaFoldDB" id="A0A517Z467"/>
<organism evidence="2 3">
    <name type="scientific">Maioricimonas rarisocia</name>
    <dbReference type="NCBI Taxonomy" id="2528026"/>
    <lineage>
        <taxon>Bacteria</taxon>
        <taxon>Pseudomonadati</taxon>
        <taxon>Planctomycetota</taxon>
        <taxon>Planctomycetia</taxon>
        <taxon>Planctomycetales</taxon>
        <taxon>Planctomycetaceae</taxon>
        <taxon>Maioricimonas</taxon>
    </lineage>
</organism>
<accession>A0A517Z467</accession>
<keyword evidence="1" id="KW-1133">Transmembrane helix</keyword>
<reference evidence="2 3" key="1">
    <citation type="submission" date="2019-02" db="EMBL/GenBank/DDBJ databases">
        <title>Deep-cultivation of Planctomycetes and their phenomic and genomic characterization uncovers novel biology.</title>
        <authorList>
            <person name="Wiegand S."/>
            <person name="Jogler M."/>
            <person name="Boedeker C."/>
            <person name="Pinto D."/>
            <person name="Vollmers J."/>
            <person name="Rivas-Marin E."/>
            <person name="Kohn T."/>
            <person name="Peeters S.H."/>
            <person name="Heuer A."/>
            <person name="Rast P."/>
            <person name="Oberbeckmann S."/>
            <person name="Bunk B."/>
            <person name="Jeske O."/>
            <person name="Meyerdierks A."/>
            <person name="Storesund J.E."/>
            <person name="Kallscheuer N."/>
            <person name="Luecker S."/>
            <person name="Lage O.M."/>
            <person name="Pohl T."/>
            <person name="Merkel B.J."/>
            <person name="Hornburger P."/>
            <person name="Mueller R.-W."/>
            <person name="Bruemmer F."/>
            <person name="Labrenz M."/>
            <person name="Spormann A.M."/>
            <person name="Op den Camp H."/>
            <person name="Overmann J."/>
            <person name="Amann R."/>
            <person name="Jetten M.S.M."/>
            <person name="Mascher T."/>
            <person name="Medema M.H."/>
            <person name="Devos D.P."/>
            <person name="Kaster A.-K."/>
            <person name="Ovreas L."/>
            <person name="Rohde M."/>
            <person name="Galperin M.Y."/>
            <person name="Jogler C."/>
        </authorList>
    </citation>
    <scope>NUCLEOTIDE SEQUENCE [LARGE SCALE GENOMIC DNA]</scope>
    <source>
        <strain evidence="2 3">Mal4</strain>
    </source>
</reference>
<name>A0A517Z467_9PLAN</name>
<evidence type="ECO:0000313" key="3">
    <source>
        <dbReference type="Proteomes" id="UP000320496"/>
    </source>
</evidence>
<keyword evidence="3" id="KW-1185">Reference proteome</keyword>
<sequence>MLRRIRNRRDRELVPTGRSISRRRGAAVLDYVLALGVVLPLLAIVLPMSRRIMQLVFEMTCTLIAWPFM</sequence>
<evidence type="ECO:0000313" key="2">
    <source>
        <dbReference type="EMBL" id="QDU37280.1"/>
    </source>
</evidence>